<feature type="compositionally biased region" description="Pro residues" evidence="2">
    <location>
        <begin position="12"/>
        <end position="22"/>
    </location>
</feature>
<dbReference type="PANTHER" id="PTHR31071">
    <property type="entry name" value="GB|AAF24581.1"/>
    <property type="match status" value="1"/>
</dbReference>
<name>A0A5B7AXQ3_DAVIN</name>
<feature type="region of interest" description="Disordered" evidence="2">
    <location>
        <begin position="536"/>
        <end position="555"/>
    </location>
</feature>
<organism evidence="3">
    <name type="scientific">Davidia involucrata</name>
    <name type="common">Dove tree</name>
    <dbReference type="NCBI Taxonomy" id="16924"/>
    <lineage>
        <taxon>Eukaryota</taxon>
        <taxon>Viridiplantae</taxon>
        <taxon>Streptophyta</taxon>
        <taxon>Embryophyta</taxon>
        <taxon>Tracheophyta</taxon>
        <taxon>Spermatophyta</taxon>
        <taxon>Magnoliopsida</taxon>
        <taxon>eudicotyledons</taxon>
        <taxon>Gunneridae</taxon>
        <taxon>Pentapetalae</taxon>
        <taxon>asterids</taxon>
        <taxon>Cornales</taxon>
        <taxon>Nyssaceae</taxon>
        <taxon>Davidia</taxon>
    </lineage>
</organism>
<dbReference type="AlphaFoldDB" id="A0A5B7AXQ3"/>
<feature type="compositionally biased region" description="Polar residues" evidence="2">
    <location>
        <begin position="539"/>
        <end position="550"/>
    </location>
</feature>
<dbReference type="InterPro" id="IPR043424">
    <property type="entry name" value="BLT-like"/>
</dbReference>
<feature type="compositionally biased region" description="Polar residues" evidence="2">
    <location>
        <begin position="1"/>
        <end position="10"/>
    </location>
</feature>
<gene>
    <name evidence="3" type="ORF">Din_030850</name>
</gene>
<dbReference type="PANTHER" id="PTHR31071:SF14">
    <property type="entry name" value="BZIP DOMAIN-CONTAINING PROTEIN"/>
    <property type="match status" value="1"/>
</dbReference>
<keyword evidence="1" id="KW-0175">Coiled coil</keyword>
<accession>A0A5B7AXQ3</accession>
<evidence type="ECO:0000313" key="3">
    <source>
        <dbReference type="EMBL" id="MPA61409.1"/>
    </source>
</evidence>
<evidence type="ECO:0000256" key="2">
    <source>
        <dbReference type="SAM" id="MobiDB-lite"/>
    </source>
</evidence>
<reference evidence="3" key="1">
    <citation type="submission" date="2019-08" db="EMBL/GenBank/DDBJ databases">
        <title>Reference gene set and small RNA set construction with multiple tissues from Davidia involucrata Baill.</title>
        <authorList>
            <person name="Yang H."/>
            <person name="Zhou C."/>
            <person name="Li G."/>
            <person name="Wang J."/>
            <person name="Gao P."/>
            <person name="Wang M."/>
            <person name="Wang R."/>
            <person name="Zhao Y."/>
        </authorList>
    </citation>
    <scope>NUCLEOTIDE SEQUENCE</scope>
    <source>
        <tissue evidence="3">Mixed with DoveR01_LX</tissue>
    </source>
</reference>
<proteinExistence type="predicted"/>
<feature type="coiled-coil region" evidence="1">
    <location>
        <begin position="235"/>
        <end position="376"/>
    </location>
</feature>
<feature type="region of interest" description="Disordered" evidence="2">
    <location>
        <begin position="1"/>
        <end position="67"/>
    </location>
</feature>
<protein>
    <submittedName>
        <fullName evidence="3">Uncharacterized protein</fullName>
    </submittedName>
</protein>
<dbReference type="EMBL" id="GHES01030850">
    <property type="protein sequence ID" value="MPA61409.1"/>
    <property type="molecule type" value="Transcribed_RNA"/>
</dbReference>
<sequence length="708" mass="78599">MKISDGTDSPANFPPIVSPNSPPDLNSHLTAGPERQRRQTGKPVVSVAGTRRRKHGPPSGRRSGLATPLLGWKFDDRGLSVAGDDAPATGSRVFRRMRSEAVVSVSARKLAAVLWQLAAEVTCGGGDGGKGSQYGSFDGLGFEPGIGHVKIKSPSYHHCGEYGLKTKDWLQNALSSSPKSGTFCQLQSSLPFPKPVMEGATKRDPGCSKTSNEVYGFYGHMKLLENQQVDTVSVVSALQAELVHARTRIHELETERRSSKKKVEHYLKKLHEERTAWMRREHHKVGAIIDDLKDELNREKRNCQRMEIMNSKLLNDLADAKLSAKQFMQDYEKEREARELLEEACNELAKKIVEDKTEVEALKSEAIKICEEVEEERKMLQMAEVWREERVQMKLVDVKLILEEKYCQLNNLIADLETFLKSKDVTLDMIEMSEAEVIKQAASSVNIQEIKEFSYKPPKSDDIYSRIEELQNGQAKGREIDQCLNSSPSSHASKIQRANCEVYGFNKNRVQMHANGFTDHDRGLENTSGLETVTHAEDQGSSYTPNGSNCSVNRISRGRNISRSGTEHEQSAGQESLNSEIIEVCLVSTKQIKKKAPSASKLWRSCPTNGDVYKTISAEGSQRLSNGSASHVGTISPDRGSGQAGLGHQDLLGPWSSPDSGNPHITRGMKGCIEWPRGIQRTSLKAKLLEARVESQKTQLRSVLKHKS</sequence>
<evidence type="ECO:0000256" key="1">
    <source>
        <dbReference type="SAM" id="Coils"/>
    </source>
</evidence>